<protein>
    <submittedName>
        <fullName evidence="2">Uncharacterized protein</fullName>
    </submittedName>
</protein>
<feature type="coiled-coil region" evidence="1">
    <location>
        <begin position="107"/>
        <end position="158"/>
    </location>
</feature>
<comment type="caution">
    <text evidence="2">The sequence shown here is derived from an EMBL/GenBank/DDBJ whole genome shotgun (WGS) entry which is preliminary data.</text>
</comment>
<dbReference type="Proteomes" id="UP000762676">
    <property type="component" value="Unassembled WGS sequence"/>
</dbReference>
<keyword evidence="3" id="KW-1185">Reference proteome</keyword>
<keyword evidence="1" id="KW-0175">Coiled coil</keyword>
<accession>A0AAV4JBA8</accession>
<evidence type="ECO:0000313" key="2">
    <source>
        <dbReference type="EMBL" id="GFS19954.1"/>
    </source>
</evidence>
<sequence length="185" mass="21558">MEAEGRAGRRIGDKIKDDLKRHSINKHISKFPKMESHYCSAISKHGFLAPDLSMKKMYDMYCEKQKQRNETPASKSLYKNDFSFFFYTLKKDTCGICLTKMKNPEQNEEFQEVYEEHIAEKTKVRENKEDCECELTGKENKKERLKTAEREMNNRTTSELERVNENGAITLGLPRGLSLFALSLL</sequence>
<gene>
    <name evidence="2" type="ORF">ElyMa_001557600</name>
</gene>
<dbReference type="EMBL" id="BMAT01003093">
    <property type="protein sequence ID" value="GFS19954.1"/>
    <property type="molecule type" value="Genomic_DNA"/>
</dbReference>
<organism evidence="2 3">
    <name type="scientific">Elysia marginata</name>
    <dbReference type="NCBI Taxonomy" id="1093978"/>
    <lineage>
        <taxon>Eukaryota</taxon>
        <taxon>Metazoa</taxon>
        <taxon>Spiralia</taxon>
        <taxon>Lophotrochozoa</taxon>
        <taxon>Mollusca</taxon>
        <taxon>Gastropoda</taxon>
        <taxon>Heterobranchia</taxon>
        <taxon>Euthyneura</taxon>
        <taxon>Panpulmonata</taxon>
        <taxon>Sacoglossa</taxon>
        <taxon>Placobranchoidea</taxon>
        <taxon>Plakobranchidae</taxon>
        <taxon>Elysia</taxon>
    </lineage>
</organism>
<evidence type="ECO:0000256" key="1">
    <source>
        <dbReference type="SAM" id="Coils"/>
    </source>
</evidence>
<name>A0AAV4JBA8_9GAST</name>
<evidence type="ECO:0000313" key="3">
    <source>
        <dbReference type="Proteomes" id="UP000762676"/>
    </source>
</evidence>
<proteinExistence type="predicted"/>
<dbReference type="AlphaFoldDB" id="A0AAV4JBA8"/>
<dbReference type="PANTHER" id="PTHR10773:SF19">
    <property type="match status" value="1"/>
</dbReference>
<dbReference type="PANTHER" id="PTHR10773">
    <property type="entry name" value="DNA-DIRECTED RNA POLYMERASES I, II, AND III SUBUNIT RPABC2"/>
    <property type="match status" value="1"/>
</dbReference>
<reference evidence="2 3" key="1">
    <citation type="journal article" date="2021" name="Elife">
        <title>Chloroplast acquisition without the gene transfer in kleptoplastic sea slugs, Plakobranchus ocellatus.</title>
        <authorList>
            <person name="Maeda T."/>
            <person name="Takahashi S."/>
            <person name="Yoshida T."/>
            <person name="Shimamura S."/>
            <person name="Takaki Y."/>
            <person name="Nagai Y."/>
            <person name="Toyoda A."/>
            <person name="Suzuki Y."/>
            <person name="Arimoto A."/>
            <person name="Ishii H."/>
            <person name="Satoh N."/>
            <person name="Nishiyama T."/>
            <person name="Hasebe M."/>
            <person name="Maruyama T."/>
            <person name="Minagawa J."/>
            <person name="Obokata J."/>
            <person name="Shigenobu S."/>
        </authorList>
    </citation>
    <scope>NUCLEOTIDE SEQUENCE [LARGE SCALE GENOMIC DNA]</scope>
</reference>